<dbReference type="PROSITE" id="PS00067">
    <property type="entry name" value="3HCDH"/>
    <property type="match status" value="1"/>
</dbReference>
<dbReference type="UniPathway" id="UPA00863"/>
<dbReference type="PIRSF" id="PIRSF000105">
    <property type="entry name" value="HCDH"/>
    <property type="match status" value="1"/>
</dbReference>
<dbReference type="InterPro" id="IPR006180">
    <property type="entry name" value="3-OHacyl-CoA_DH_CS"/>
</dbReference>
<dbReference type="InterPro" id="IPR008927">
    <property type="entry name" value="6-PGluconate_DH-like_C_sf"/>
</dbReference>
<dbReference type="Gene3D" id="3.40.50.720">
    <property type="entry name" value="NAD(P)-binding Rossmann-like Domain"/>
    <property type="match status" value="1"/>
</dbReference>
<keyword evidence="3 8" id="KW-0560">Oxidoreductase</keyword>
<organism evidence="8 9">
    <name type="scientific">Sinanaerobacter chloroacetimidivorans</name>
    <dbReference type="NCBI Taxonomy" id="2818044"/>
    <lineage>
        <taxon>Bacteria</taxon>
        <taxon>Bacillati</taxon>
        <taxon>Bacillota</taxon>
        <taxon>Clostridia</taxon>
        <taxon>Peptostreptococcales</taxon>
        <taxon>Anaerovoracaceae</taxon>
        <taxon>Sinanaerobacter</taxon>
    </lineage>
</organism>
<dbReference type="RefSeq" id="WP_227019707.1">
    <property type="nucleotide sequence ID" value="NZ_JAGSND010000014.1"/>
</dbReference>
<dbReference type="InterPro" id="IPR006108">
    <property type="entry name" value="3HC_DH_C"/>
</dbReference>
<dbReference type="Proteomes" id="UP000675664">
    <property type="component" value="Unassembled WGS sequence"/>
</dbReference>
<evidence type="ECO:0000256" key="1">
    <source>
        <dbReference type="ARBA" id="ARBA00005086"/>
    </source>
</evidence>
<dbReference type="FunFam" id="3.40.50.720:FF:000009">
    <property type="entry name" value="Fatty oxidation complex, alpha subunit"/>
    <property type="match status" value="1"/>
</dbReference>
<evidence type="ECO:0000256" key="5">
    <source>
        <dbReference type="PIRSR" id="PIRSR000105-1"/>
    </source>
</evidence>
<evidence type="ECO:0000313" key="9">
    <source>
        <dbReference type="Proteomes" id="UP000675664"/>
    </source>
</evidence>
<feature type="domain" description="3-hydroxyacyl-CoA dehydrogenase C-terminal" evidence="6">
    <location>
        <begin position="184"/>
        <end position="280"/>
    </location>
</feature>
<feature type="site" description="Important for catalytic activity" evidence="5">
    <location>
        <position position="138"/>
    </location>
</feature>
<evidence type="ECO:0000259" key="6">
    <source>
        <dbReference type="Pfam" id="PF00725"/>
    </source>
</evidence>
<dbReference type="SUPFAM" id="SSF48179">
    <property type="entry name" value="6-phosphogluconate dehydrogenase C-terminal domain-like"/>
    <property type="match status" value="1"/>
</dbReference>
<evidence type="ECO:0000259" key="7">
    <source>
        <dbReference type="Pfam" id="PF02737"/>
    </source>
</evidence>
<comment type="pathway">
    <text evidence="1">Lipid metabolism; butanoate metabolism.</text>
</comment>
<keyword evidence="9" id="KW-1185">Reference proteome</keyword>
<dbReference type="PANTHER" id="PTHR48075">
    <property type="entry name" value="3-HYDROXYACYL-COA DEHYDROGENASE FAMILY PROTEIN"/>
    <property type="match status" value="1"/>
</dbReference>
<dbReference type="EMBL" id="JAGSND010000014">
    <property type="protein sequence ID" value="MBR0599573.1"/>
    <property type="molecule type" value="Genomic_DNA"/>
</dbReference>
<dbReference type="InterPro" id="IPR013328">
    <property type="entry name" value="6PGD_dom2"/>
</dbReference>
<evidence type="ECO:0000256" key="4">
    <source>
        <dbReference type="ARBA" id="ARBA00067747"/>
    </source>
</evidence>
<evidence type="ECO:0000313" key="8">
    <source>
        <dbReference type="EMBL" id="MBR0599573.1"/>
    </source>
</evidence>
<dbReference type="GO" id="GO:0008691">
    <property type="term" value="F:3-hydroxybutyryl-CoA dehydrogenase activity"/>
    <property type="evidence" value="ECO:0007669"/>
    <property type="project" value="TreeGrafter"/>
</dbReference>
<proteinExistence type="inferred from homology"/>
<accession>A0A8J8B296</accession>
<name>A0A8J8B296_9FIRM</name>
<feature type="domain" description="3-hydroxyacyl-CoA dehydrogenase NAD binding" evidence="7">
    <location>
        <begin position="3"/>
        <end position="181"/>
    </location>
</feature>
<dbReference type="Pfam" id="PF00725">
    <property type="entry name" value="3HCDH"/>
    <property type="match status" value="1"/>
</dbReference>
<dbReference type="InterPro" id="IPR006176">
    <property type="entry name" value="3-OHacyl-CoA_DH_NAD-bd"/>
</dbReference>
<comment type="similarity">
    <text evidence="2">Belongs to the 3-hydroxyacyl-CoA dehydrogenase family.</text>
</comment>
<dbReference type="GO" id="GO:0019605">
    <property type="term" value="P:butyrate metabolic process"/>
    <property type="evidence" value="ECO:0007669"/>
    <property type="project" value="UniProtKB-UniPathway"/>
</dbReference>
<dbReference type="Pfam" id="PF02737">
    <property type="entry name" value="3HCDH_N"/>
    <property type="match status" value="1"/>
</dbReference>
<gene>
    <name evidence="8" type="ORF">KCX82_16940</name>
</gene>
<dbReference type="SUPFAM" id="SSF51735">
    <property type="entry name" value="NAD(P)-binding Rossmann-fold domains"/>
    <property type="match status" value="1"/>
</dbReference>
<dbReference type="InterPro" id="IPR036291">
    <property type="entry name" value="NAD(P)-bd_dom_sf"/>
</dbReference>
<comment type="caution">
    <text evidence="8">The sequence shown here is derived from an EMBL/GenBank/DDBJ whole genome shotgun (WGS) entry which is preliminary data.</text>
</comment>
<dbReference type="InterPro" id="IPR022694">
    <property type="entry name" value="3-OHacyl-CoA_DH"/>
</dbReference>
<evidence type="ECO:0000256" key="2">
    <source>
        <dbReference type="ARBA" id="ARBA00009463"/>
    </source>
</evidence>
<dbReference type="GO" id="GO:0070403">
    <property type="term" value="F:NAD+ binding"/>
    <property type="evidence" value="ECO:0007669"/>
    <property type="project" value="InterPro"/>
</dbReference>
<dbReference type="PANTHER" id="PTHR48075:SF5">
    <property type="entry name" value="3-HYDROXYBUTYRYL-COA DEHYDROGENASE"/>
    <property type="match status" value="1"/>
</dbReference>
<sequence length="282" mass="30395">MNKIGVLGTGTMGAGIIQVLAQNGYEVVLRARRETSVEKGIATVNKNLDRLVAKEKMTAEEKDAVMARIHGSTDINIVADADLIIEAATEDMESKKALFAELDQLCKEGTIIATNTSSLSITEIAAATNRPDKVIGMHFFNPVPAMKLVEIIKGLATSDETRDTILELTKNLGKTPVEVEEAPGFVVNRILIPMINEGIGILADGVAKAEDIDQAMMLGANHPMGPLALGDLVGLDVCLAIMEVLHAEYGDDKYRPHPLLKKMVRAGKLGRKSGEGFFNYNK</sequence>
<dbReference type="GO" id="GO:0006635">
    <property type="term" value="P:fatty acid beta-oxidation"/>
    <property type="evidence" value="ECO:0007669"/>
    <property type="project" value="TreeGrafter"/>
</dbReference>
<dbReference type="AlphaFoldDB" id="A0A8J8B296"/>
<protein>
    <recommendedName>
        <fullName evidence="4">3-hydroxybutyryl-CoA dehydrogenase</fullName>
    </recommendedName>
</protein>
<reference evidence="8" key="2">
    <citation type="submission" date="2021-04" db="EMBL/GenBank/DDBJ databases">
        <authorList>
            <person name="Liu J."/>
        </authorList>
    </citation>
    <scope>NUCLEOTIDE SEQUENCE</scope>
    <source>
        <strain evidence="8">BAD-6</strain>
    </source>
</reference>
<dbReference type="Gene3D" id="1.10.1040.10">
    <property type="entry name" value="N-(1-d-carboxylethyl)-l-norvaline Dehydrogenase, domain 2"/>
    <property type="match status" value="1"/>
</dbReference>
<reference evidence="8" key="1">
    <citation type="submission" date="2021-04" db="EMBL/GenBank/DDBJ databases">
        <title>Sinoanaerobacter chloroacetimidivorans sp. nov., an obligate anaerobic bacterium isolated from anaerobic sludge.</title>
        <authorList>
            <person name="Bao Y."/>
        </authorList>
    </citation>
    <scope>NUCLEOTIDE SEQUENCE</scope>
    <source>
        <strain evidence="8">BAD-6</strain>
    </source>
</reference>
<dbReference type="NCBIfam" id="NF004474">
    <property type="entry name" value="PRK05808.1"/>
    <property type="match status" value="1"/>
</dbReference>
<evidence type="ECO:0000256" key="3">
    <source>
        <dbReference type="ARBA" id="ARBA00023002"/>
    </source>
</evidence>